<dbReference type="EMBL" id="UGHR01000001">
    <property type="protein sequence ID" value="STQ90341.1"/>
    <property type="molecule type" value="Genomic_DNA"/>
</dbReference>
<reference evidence="10 12" key="2">
    <citation type="submission" date="2019-03" db="EMBL/GenBank/DDBJ databases">
        <title>Genomic Encyclopedia of Type Strains, Phase IV (KMG-IV): sequencing the most valuable type-strain genomes for metagenomic binning, comparative biology and taxonomic classification.</title>
        <authorList>
            <person name="Goeker M."/>
        </authorList>
    </citation>
    <scope>NUCLEOTIDE SEQUENCE [LARGE SCALE GENOMIC DNA]</scope>
    <source>
        <strain evidence="10 12">DSM 3764</strain>
    </source>
</reference>
<keyword evidence="4 6" id="KW-1133">Transmembrane helix</keyword>
<dbReference type="Pfam" id="PF07690">
    <property type="entry name" value="MFS_1"/>
    <property type="match status" value="1"/>
</dbReference>
<organism evidence="9 11">
    <name type="scientific">Iodobacter fluviatilis</name>
    <dbReference type="NCBI Taxonomy" id="537"/>
    <lineage>
        <taxon>Bacteria</taxon>
        <taxon>Pseudomonadati</taxon>
        <taxon>Pseudomonadota</taxon>
        <taxon>Betaproteobacteria</taxon>
        <taxon>Neisseriales</taxon>
        <taxon>Chitinibacteraceae</taxon>
        <taxon>Iodobacter</taxon>
    </lineage>
</organism>
<feature type="transmembrane region" description="Helical" evidence="6">
    <location>
        <begin position="162"/>
        <end position="186"/>
    </location>
</feature>
<protein>
    <submittedName>
        <fullName evidence="9">Drug efflux system protein MdtG</fullName>
    </submittedName>
    <submittedName>
        <fullName evidence="10">MFS family arabinose efflux permease</fullName>
    </submittedName>
</protein>
<feature type="transmembrane region" description="Helical" evidence="6">
    <location>
        <begin position="312"/>
        <end position="332"/>
    </location>
</feature>
<feature type="transmembrane region" description="Helical" evidence="6">
    <location>
        <begin position="480"/>
        <end position="500"/>
    </location>
</feature>
<dbReference type="InterPro" id="IPR050930">
    <property type="entry name" value="MFS_Vesicular_Transporter"/>
</dbReference>
<dbReference type="AlphaFoldDB" id="A0A377Q907"/>
<evidence type="ECO:0000259" key="8">
    <source>
        <dbReference type="PROSITE" id="PS50885"/>
    </source>
</evidence>
<evidence type="ECO:0000313" key="12">
    <source>
        <dbReference type="Proteomes" id="UP000295794"/>
    </source>
</evidence>
<evidence type="ECO:0000259" key="7">
    <source>
        <dbReference type="PROSITE" id="PS50850"/>
    </source>
</evidence>
<feature type="transmembrane region" description="Helical" evidence="6">
    <location>
        <begin position="403"/>
        <end position="425"/>
    </location>
</feature>
<feature type="transmembrane region" description="Helical" evidence="6">
    <location>
        <begin position="280"/>
        <end position="300"/>
    </location>
</feature>
<evidence type="ECO:0000256" key="1">
    <source>
        <dbReference type="ARBA" id="ARBA00004141"/>
    </source>
</evidence>
<dbReference type="Gene3D" id="1.20.1250.20">
    <property type="entry name" value="MFS general substrate transporter like domains"/>
    <property type="match status" value="1"/>
</dbReference>
<feature type="transmembrane region" description="Helical" evidence="6">
    <location>
        <begin position="616"/>
        <end position="636"/>
    </location>
</feature>
<dbReference type="PROSITE" id="PS50850">
    <property type="entry name" value="MFS"/>
    <property type="match status" value="1"/>
</dbReference>
<evidence type="ECO:0000256" key="4">
    <source>
        <dbReference type="ARBA" id="ARBA00022989"/>
    </source>
</evidence>
<evidence type="ECO:0000256" key="2">
    <source>
        <dbReference type="ARBA" id="ARBA00022448"/>
    </source>
</evidence>
<evidence type="ECO:0000256" key="6">
    <source>
        <dbReference type="SAM" id="Phobius"/>
    </source>
</evidence>
<dbReference type="GO" id="GO:0022857">
    <property type="term" value="F:transmembrane transporter activity"/>
    <property type="evidence" value="ECO:0007669"/>
    <property type="project" value="InterPro"/>
</dbReference>
<dbReference type="PROSITE" id="PS50885">
    <property type="entry name" value="HAMP"/>
    <property type="match status" value="1"/>
</dbReference>
<sequence>MKQLQMRLVLLAGGMLLISALFLSWLALQHFDEDLPPEMARTVAAVSYSVTGVIEKADHYGVPLAEMVGVEAFFAAVRKDNPDIAYMVLSDAQGKIIYQNAYDALEQKPDLRNVTEPVSQKVGAYFNTSVPLIFKHHHVGTLHLGQRSELVEQQVQEIAYDVMTVLLVASLIALELMRFVLTFVIASPIDVTHHFLTRIRQGDFSYYLPFDHLGGVGQLSAQFNQIVAKLNLRYQTLQQRAGQAGLADLLQQRLAAYQFHVPGERRTLYATAVDHIRWPFFLLIFADSLSLSFFPVYVGQFYSPAMGISKNIVIGLPISIFMFTWALSMPWAGMWSDRVGHRTAFITGAVLTTIGLILTACAQSLYDLLLWRSFTALGYGLVFITTQSYVASHTPIAQRTRGMAVFLSCFFAGSLSGSAIGGILADRLGNSSTILLSGLLSAASALFVLRFLHSNPDASVVAKKKLSINDFKSLLKNKKFVVITFLAAVPAKIALTGFLYYSVPLYLKLLGNNQSTTGRVMMAYGLAIIVLSPYVAKMADKIGHLRWFVSIGGYAAAAAMFIIYFFDSTAGLLASITLLGIAHAIGVSPQLALINDFCKEVVEEVGGGTTTGIFRLIERLGNVLGPIIAGVLISQFGFNGAFFGIGLVSLICATCFTVMFFLFERNQTRAAFAG</sequence>
<reference evidence="9 11" key="1">
    <citation type="submission" date="2018-06" db="EMBL/GenBank/DDBJ databases">
        <authorList>
            <consortium name="Pathogen Informatics"/>
            <person name="Doyle S."/>
        </authorList>
    </citation>
    <scope>NUCLEOTIDE SEQUENCE [LARGE SCALE GENOMIC DNA]</scope>
    <source>
        <strain evidence="9 11">NCTC11159</strain>
    </source>
</reference>
<dbReference type="InterPro" id="IPR036259">
    <property type="entry name" value="MFS_trans_sf"/>
</dbReference>
<evidence type="ECO:0000256" key="5">
    <source>
        <dbReference type="ARBA" id="ARBA00023136"/>
    </source>
</evidence>
<accession>A0A377Q907</accession>
<dbReference type="InterPro" id="IPR003660">
    <property type="entry name" value="HAMP_dom"/>
</dbReference>
<dbReference type="PANTHER" id="PTHR23506">
    <property type="entry name" value="GH10249P"/>
    <property type="match status" value="1"/>
</dbReference>
<feature type="domain" description="HAMP" evidence="8">
    <location>
        <begin position="183"/>
        <end position="235"/>
    </location>
</feature>
<dbReference type="GO" id="GO:0016020">
    <property type="term" value="C:membrane"/>
    <property type="evidence" value="ECO:0007669"/>
    <property type="project" value="UniProtKB-SubCell"/>
</dbReference>
<dbReference type="OrthoDB" id="7786710at2"/>
<evidence type="ECO:0000313" key="9">
    <source>
        <dbReference type="EMBL" id="STQ90341.1"/>
    </source>
</evidence>
<keyword evidence="2" id="KW-0813">Transport</keyword>
<dbReference type="InterPro" id="IPR011701">
    <property type="entry name" value="MFS"/>
</dbReference>
<keyword evidence="5 6" id="KW-0472">Membrane</keyword>
<dbReference type="InterPro" id="IPR020846">
    <property type="entry name" value="MFS_dom"/>
</dbReference>
<feature type="transmembrane region" description="Helical" evidence="6">
    <location>
        <begin position="371"/>
        <end position="391"/>
    </location>
</feature>
<feature type="transmembrane region" description="Helical" evidence="6">
    <location>
        <begin position="431"/>
        <end position="449"/>
    </location>
</feature>
<dbReference type="RefSeq" id="WP_115226680.1">
    <property type="nucleotide sequence ID" value="NZ_CAWOLO010000005.1"/>
</dbReference>
<feature type="transmembrane region" description="Helical" evidence="6">
    <location>
        <begin position="344"/>
        <end position="365"/>
    </location>
</feature>
<dbReference type="CDD" id="cd17325">
    <property type="entry name" value="MFS_MdtG_SLC18_like"/>
    <property type="match status" value="1"/>
</dbReference>
<keyword evidence="12" id="KW-1185">Reference proteome</keyword>
<dbReference type="EMBL" id="SMBT01000005">
    <property type="protein sequence ID" value="TCU87010.1"/>
    <property type="molecule type" value="Genomic_DNA"/>
</dbReference>
<dbReference type="Gene3D" id="6.10.340.10">
    <property type="match status" value="1"/>
</dbReference>
<dbReference type="Proteomes" id="UP000295794">
    <property type="component" value="Unassembled WGS sequence"/>
</dbReference>
<feature type="transmembrane region" description="Helical" evidence="6">
    <location>
        <begin position="548"/>
        <end position="566"/>
    </location>
</feature>
<proteinExistence type="predicted"/>
<gene>
    <name evidence="10" type="ORF">EV682_105135</name>
    <name evidence="9" type="ORF">NCTC11159_01405</name>
</gene>
<evidence type="ECO:0000313" key="11">
    <source>
        <dbReference type="Proteomes" id="UP000255108"/>
    </source>
</evidence>
<feature type="transmembrane region" description="Helical" evidence="6">
    <location>
        <begin position="642"/>
        <end position="663"/>
    </location>
</feature>
<dbReference type="SUPFAM" id="SSF103473">
    <property type="entry name" value="MFS general substrate transporter"/>
    <property type="match status" value="1"/>
</dbReference>
<feature type="transmembrane region" description="Helical" evidence="6">
    <location>
        <begin position="572"/>
        <end position="595"/>
    </location>
</feature>
<dbReference type="Proteomes" id="UP000255108">
    <property type="component" value="Unassembled WGS sequence"/>
</dbReference>
<feature type="transmembrane region" description="Helical" evidence="6">
    <location>
        <begin position="520"/>
        <end position="536"/>
    </location>
</feature>
<dbReference type="PANTHER" id="PTHR23506:SF23">
    <property type="entry name" value="GH10249P"/>
    <property type="match status" value="1"/>
</dbReference>
<evidence type="ECO:0000256" key="3">
    <source>
        <dbReference type="ARBA" id="ARBA00022692"/>
    </source>
</evidence>
<feature type="domain" description="Major facilitator superfamily (MFS) profile" evidence="7">
    <location>
        <begin position="276"/>
        <end position="667"/>
    </location>
</feature>
<dbReference type="GO" id="GO:0007165">
    <property type="term" value="P:signal transduction"/>
    <property type="evidence" value="ECO:0007669"/>
    <property type="project" value="InterPro"/>
</dbReference>
<evidence type="ECO:0000313" key="10">
    <source>
        <dbReference type="EMBL" id="TCU87010.1"/>
    </source>
</evidence>
<comment type="subcellular location">
    <subcellularLocation>
        <location evidence="1">Membrane</location>
        <topology evidence="1">Multi-pass membrane protein</topology>
    </subcellularLocation>
</comment>
<name>A0A377Q907_9NEIS</name>
<keyword evidence="3 6" id="KW-0812">Transmembrane</keyword>